<name>W6Z4A7_COCMI</name>
<dbReference type="OrthoDB" id="10396608at2759"/>
<dbReference type="AlphaFoldDB" id="W6Z4A7"/>
<sequence>MGLASRIRLRFRGHVHVVGVVVRCGGDDEHSPPFAGGGGGGAKLGAACPIRVVEEITCASPIRNGWPLVNASHPLRAGVVMVVCPRIQCSRDPTRLQGAGRSSEGLAERFTASSFDVQHPRHRSCQARAGARDTCQTLQTHADCPFACRQPTTRVAHRSPVPATHKHTTPGQDTLTVYVEHPDCARHHRQLAG</sequence>
<dbReference type="Proteomes" id="UP000054032">
    <property type="component" value="Unassembled WGS sequence"/>
</dbReference>
<reference evidence="1 2" key="1">
    <citation type="journal article" date="2013" name="PLoS Genet.">
        <title>Comparative genome structure, secondary metabolite, and effector coding capacity across Cochliobolus pathogens.</title>
        <authorList>
            <person name="Condon B.J."/>
            <person name="Leng Y."/>
            <person name="Wu D."/>
            <person name="Bushley K.E."/>
            <person name="Ohm R.A."/>
            <person name="Otillar R."/>
            <person name="Martin J."/>
            <person name="Schackwitz W."/>
            <person name="Grimwood J."/>
            <person name="MohdZainudin N."/>
            <person name="Xue C."/>
            <person name="Wang R."/>
            <person name="Manning V.A."/>
            <person name="Dhillon B."/>
            <person name="Tu Z.J."/>
            <person name="Steffenson B.J."/>
            <person name="Salamov A."/>
            <person name="Sun H."/>
            <person name="Lowry S."/>
            <person name="LaButti K."/>
            <person name="Han J."/>
            <person name="Copeland A."/>
            <person name="Lindquist E."/>
            <person name="Barry K."/>
            <person name="Schmutz J."/>
            <person name="Baker S.E."/>
            <person name="Ciuffetti L.M."/>
            <person name="Grigoriev I.V."/>
            <person name="Zhong S."/>
            <person name="Turgeon B.G."/>
        </authorList>
    </citation>
    <scope>NUCLEOTIDE SEQUENCE [LARGE SCALE GENOMIC DNA]</scope>
    <source>
        <strain evidence="1 2">ATCC 44560</strain>
    </source>
</reference>
<dbReference type="EMBL" id="KI964001">
    <property type="protein sequence ID" value="EUC44578.1"/>
    <property type="molecule type" value="Genomic_DNA"/>
</dbReference>
<dbReference type="KEGG" id="bor:COCMIDRAFT_27097"/>
<proteinExistence type="predicted"/>
<evidence type="ECO:0000313" key="2">
    <source>
        <dbReference type="Proteomes" id="UP000054032"/>
    </source>
</evidence>
<accession>W6Z4A7</accession>
<organism evidence="1 2">
    <name type="scientific">Bipolaris oryzae ATCC 44560</name>
    <dbReference type="NCBI Taxonomy" id="930090"/>
    <lineage>
        <taxon>Eukaryota</taxon>
        <taxon>Fungi</taxon>
        <taxon>Dikarya</taxon>
        <taxon>Ascomycota</taxon>
        <taxon>Pezizomycotina</taxon>
        <taxon>Dothideomycetes</taxon>
        <taxon>Pleosporomycetidae</taxon>
        <taxon>Pleosporales</taxon>
        <taxon>Pleosporineae</taxon>
        <taxon>Pleosporaceae</taxon>
        <taxon>Bipolaris</taxon>
    </lineage>
</organism>
<protein>
    <submittedName>
        <fullName evidence="1">Uncharacterized protein</fullName>
    </submittedName>
</protein>
<dbReference type="GeneID" id="19121063"/>
<dbReference type="HOGENOM" id="CLU_1408513_0_0_1"/>
<dbReference type="RefSeq" id="XP_007688875.1">
    <property type="nucleotide sequence ID" value="XM_007690685.1"/>
</dbReference>
<evidence type="ECO:0000313" key="1">
    <source>
        <dbReference type="EMBL" id="EUC44578.1"/>
    </source>
</evidence>
<keyword evidence="2" id="KW-1185">Reference proteome</keyword>
<gene>
    <name evidence="1" type="ORF">COCMIDRAFT_27097</name>
</gene>